<keyword evidence="1" id="KW-0472">Membrane</keyword>
<proteinExistence type="predicted"/>
<feature type="transmembrane region" description="Helical" evidence="1">
    <location>
        <begin position="44"/>
        <end position="66"/>
    </location>
</feature>
<accession>A0A9W4I758</accession>
<keyword evidence="1" id="KW-1133">Transmembrane helix</keyword>
<evidence type="ECO:0000256" key="1">
    <source>
        <dbReference type="SAM" id="Phobius"/>
    </source>
</evidence>
<gene>
    <name evidence="2" type="ORF">PSALAMII_LOCUS376</name>
</gene>
<organism evidence="2 3">
    <name type="scientific">Penicillium salamii</name>
    <dbReference type="NCBI Taxonomy" id="1612424"/>
    <lineage>
        <taxon>Eukaryota</taxon>
        <taxon>Fungi</taxon>
        <taxon>Dikarya</taxon>
        <taxon>Ascomycota</taxon>
        <taxon>Pezizomycotina</taxon>
        <taxon>Eurotiomycetes</taxon>
        <taxon>Eurotiomycetidae</taxon>
        <taxon>Eurotiales</taxon>
        <taxon>Aspergillaceae</taxon>
        <taxon>Penicillium</taxon>
    </lineage>
</organism>
<evidence type="ECO:0000313" key="2">
    <source>
        <dbReference type="EMBL" id="CAG8235666.1"/>
    </source>
</evidence>
<name>A0A9W4I758_9EURO</name>
<protein>
    <submittedName>
        <fullName evidence="2">Uncharacterized protein</fullName>
    </submittedName>
</protein>
<evidence type="ECO:0000313" key="3">
    <source>
        <dbReference type="Proteomes" id="UP001152592"/>
    </source>
</evidence>
<dbReference type="Proteomes" id="UP001152592">
    <property type="component" value="Unassembled WGS sequence"/>
</dbReference>
<reference evidence="2" key="1">
    <citation type="submission" date="2021-07" db="EMBL/GenBank/DDBJ databases">
        <authorList>
            <person name="Branca A.L. A."/>
        </authorList>
    </citation>
    <scope>NUCLEOTIDE SEQUENCE</scope>
</reference>
<keyword evidence="1" id="KW-0812">Transmembrane</keyword>
<dbReference type="AlphaFoldDB" id="A0A9W4I758"/>
<dbReference type="OrthoDB" id="438080at2759"/>
<comment type="caution">
    <text evidence="2">The sequence shown here is derived from an EMBL/GenBank/DDBJ whole genome shotgun (WGS) entry which is preliminary data.</text>
</comment>
<feature type="transmembrane region" description="Helical" evidence="1">
    <location>
        <begin position="12"/>
        <end position="32"/>
    </location>
</feature>
<dbReference type="EMBL" id="CAJVPD010000017">
    <property type="protein sequence ID" value="CAG8235666.1"/>
    <property type="molecule type" value="Genomic_DNA"/>
</dbReference>
<sequence length="106" mass="11837">MVKNGIVPSNLILPPLFPFFYFPNIAVHPTLAQLYRCIYSAMSVYFALEFITPLNPIFFLGLSLVFPNAAQKLTTTPLGALWLYFEAFGPFVQSVLDQGLTGCWGK</sequence>